<dbReference type="Proteomes" id="UP000191901">
    <property type="component" value="Chromosome"/>
</dbReference>
<protein>
    <submittedName>
        <fullName evidence="1">Uncharacterized protein</fullName>
    </submittedName>
</protein>
<evidence type="ECO:0000313" key="2">
    <source>
        <dbReference type="Proteomes" id="UP000191901"/>
    </source>
</evidence>
<sequence length="63" mass="6889">MGIHPVVRIGASGLFTFIHELLSLEGQGNGADKGKRVSYFCSDSRLNLALEWILPGLSLWIFG</sequence>
<accession>A0A1Z3HPF9</accession>
<evidence type="ECO:0000313" key="1">
    <source>
        <dbReference type="EMBL" id="ASC72188.1"/>
    </source>
</evidence>
<dbReference type="AlphaFoldDB" id="A0A1Z3HPF9"/>
<organism evidence="1 2">
    <name type="scientific">Halomicronema hongdechloris C2206</name>
    <dbReference type="NCBI Taxonomy" id="1641165"/>
    <lineage>
        <taxon>Bacteria</taxon>
        <taxon>Bacillati</taxon>
        <taxon>Cyanobacteriota</taxon>
        <taxon>Cyanophyceae</taxon>
        <taxon>Nodosilineales</taxon>
        <taxon>Nodosilineaceae</taxon>
        <taxon>Halomicronema</taxon>
    </lineage>
</organism>
<gene>
    <name evidence="1" type="ORF">XM38_031420</name>
</gene>
<reference evidence="1 2" key="1">
    <citation type="journal article" date="2016" name="Biochim. Biophys. Acta">
        <title>Characterization of red-shifted phycobilisomes isolated from the chlorophyll f-containing cyanobacterium Halomicronema hongdechloris.</title>
        <authorList>
            <person name="Li Y."/>
            <person name="Lin Y."/>
            <person name="Garvey C.J."/>
            <person name="Birch D."/>
            <person name="Corkery R.W."/>
            <person name="Loughlin P.C."/>
            <person name="Scheer H."/>
            <person name="Willows R.D."/>
            <person name="Chen M."/>
        </authorList>
    </citation>
    <scope>NUCLEOTIDE SEQUENCE [LARGE SCALE GENOMIC DNA]</scope>
    <source>
        <strain evidence="1 2">C2206</strain>
    </source>
</reference>
<dbReference type="EMBL" id="CP021983">
    <property type="protein sequence ID" value="ASC72188.1"/>
    <property type="molecule type" value="Genomic_DNA"/>
</dbReference>
<dbReference type="KEGG" id="hhg:XM38_031420"/>
<name>A0A1Z3HPF9_9CYAN</name>
<proteinExistence type="predicted"/>
<keyword evidence="2" id="KW-1185">Reference proteome</keyword>